<dbReference type="InterPro" id="IPR025406">
    <property type="entry name" value="DUF4132"/>
</dbReference>
<dbReference type="Proteomes" id="UP001430679">
    <property type="component" value="Unassembled WGS sequence"/>
</dbReference>
<evidence type="ECO:0000313" key="4">
    <source>
        <dbReference type="Proteomes" id="UP001430679"/>
    </source>
</evidence>
<gene>
    <name evidence="3" type="ORF">LNP81_01675</name>
</gene>
<proteinExistence type="predicted"/>
<evidence type="ECO:0000313" key="3">
    <source>
        <dbReference type="EMBL" id="MCC9061696.1"/>
    </source>
</evidence>
<feature type="domain" description="DUF7737" evidence="2">
    <location>
        <begin position="738"/>
        <end position="842"/>
    </location>
</feature>
<dbReference type="InterPro" id="IPR056639">
    <property type="entry name" value="DUF7737"/>
</dbReference>
<evidence type="ECO:0000259" key="1">
    <source>
        <dbReference type="Pfam" id="PF13569"/>
    </source>
</evidence>
<dbReference type="RefSeq" id="WP_230032966.1">
    <property type="nucleotide sequence ID" value="NZ_JAJJMM010000001.1"/>
</dbReference>
<organism evidence="3 4">
    <name type="scientific">Flavobacterium piscisymbiosum</name>
    <dbReference type="NCBI Taxonomy" id="2893753"/>
    <lineage>
        <taxon>Bacteria</taxon>
        <taxon>Pseudomonadati</taxon>
        <taxon>Bacteroidota</taxon>
        <taxon>Flavobacteriia</taxon>
        <taxon>Flavobacteriales</taxon>
        <taxon>Flavobacteriaceae</taxon>
        <taxon>Flavobacterium</taxon>
    </lineage>
</organism>
<comment type="caution">
    <text evidence="3">The sequence shown here is derived from an EMBL/GenBank/DDBJ whole genome shotgun (WGS) entry which is preliminary data.</text>
</comment>
<protein>
    <submittedName>
        <fullName evidence="3">DUF4132 domain-containing protein</fullName>
    </submittedName>
</protein>
<keyword evidence="4" id="KW-1185">Reference proteome</keyword>
<reference evidence="3" key="1">
    <citation type="submission" date="2021-11" db="EMBL/GenBank/DDBJ databases">
        <title>Description of novel Flavobacterium species.</title>
        <authorList>
            <person name="Saticioglu I.B."/>
            <person name="Ay H."/>
            <person name="Altun S."/>
            <person name="Duman M."/>
        </authorList>
    </citation>
    <scope>NUCLEOTIDE SEQUENCE</scope>
    <source>
        <strain evidence="3">F-30</strain>
    </source>
</reference>
<dbReference type="EMBL" id="JAJJMM010000001">
    <property type="protein sequence ID" value="MCC9061696.1"/>
    <property type="molecule type" value="Genomic_DNA"/>
</dbReference>
<dbReference type="Pfam" id="PF13569">
    <property type="entry name" value="DUF4132"/>
    <property type="match status" value="1"/>
</dbReference>
<sequence>MSFLDKIKNIINKKSEVDPNEDLFWKLITDIAKNNQTYYSVDFKKLSTYQEILKFNDKQKVEIILFLIEKKHQHEKFLKAELRLTHIINDIITSLVKEKISYDEMDIYNIITAFITHKNKDGELPAFIFWPVNQFVTKVASQYKGKELNYILKTVLEDLKNDSNLINAQYYDKAKFKIIEKIDSLLFESENGSDSVKPVLFFESDVLSDYANLQIENLPKEEKILWYKILTEARKATGAKPSDKFLKETKNILEQLSIEKFKQLLNEWMTVTIQSKDEIPEQEYFVGTFALSLQNTDMLKGLVWMCSHFNDSQTIYKISKLAERCYQKIPNKGPAAAGLGNACLFTLYKTEGLEGISQLSRLKLRIKQNNTQTLIEKYLYQAAEEQGISIYEIEDLAADDFDLSDGKRTWLFDDYKAEISLLNIGKVETKWIKPDENLQKTVPTFVKEKFGAEFTALKNIVKQVEQNSSSQRDRIDRMFRSGRKMPWQHFDTYYLSHGLISFIAKKIIWIITENDTSVSAIWIDNSWRNSANEVLNPSKNSFVSLWHPSLETIKDVSDWRNFLIENKIQQPIKQAFREVYLLTEAEINTKNYSNRMAAHILKQHQFNILAKTRGWKYSLMGSYDDGRENESAEIILKEHNLRAEFWVSEVNADNQFNDAGIWNYVATDQVRFENLANNEPVDLINVPAQVFSEIMRDVDLFVGVASVGNDPTWQDTGGVPAYRDYWQSYSFGDLSEVAKMRKDILTNLVPRLKINKIAEVKDKFLVVQGKLRTYKIHIGSTNILMEPNDQYLCIVPDRSAKNHTDNLFLPFEGDSGLSIILSKAFLLADDDKITDSTITSQINQK</sequence>
<evidence type="ECO:0000259" key="2">
    <source>
        <dbReference type="Pfam" id="PF24879"/>
    </source>
</evidence>
<name>A0ABS8M9S2_9FLAO</name>
<dbReference type="Pfam" id="PF24879">
    <property type="entry name" value="DUF7737"/>
    <property type="match status" value="1"/>
</dbReference>
<accession>A0ABS8M9S2</accession>
<feature type="domain" description="DUF4132" evidence="1">
    <location>
        <begin position="439"/>
        <end position="615"/>
    </location>
</feature>